<name>A0A6H1UHA2_9GAMM</name>
<dbReference type="Gene3D" id="1.20.1260.10">
    <property type="match status" value="1"/>
</dbReference>
<evidence type="ECO:0000313" key="2">
    <source>
        <dbReference type="Proteomes" id="UP000501602"/>
    </source>
</evidence>
<proteinExistence type="predicted"/>
<evidence type="ECO:0000313" key="1">
    <source>
        <dbReference type="EMBL" id="QIZ77172.1"/>
    </source>
</evidence>
<dbReference type="EMBL" id="CP051180">
    <property type="protein sequence ID" value="QIZ77172.1"/>
    <property type="molecule type" value="Genomic_DNA"/>
</dbReference>
<protein>
    <submittedName>
        <fullName evidence="1">tRNA-(Ms[2]io[6]A)-hydroxylase</fullName>
    </submittedName>
</protein>
<dbReference type="InterPro" id="IPR012347">
    <property type="entry name" value="Ferritin-like"/>
</dbReference>
<gene>
    <name evidence="1" type="ORF">HER31_09970</name>
</gene>
<sequence length="245" mass="28225">MQMELLLQPIRNFLRCETPKAWLEQVPNQLHTILIDHANCELKAAQAAVRMLKLYGPKPVALACLDWIKPYEDAAYGRTAVAEFLQLPITRPNFTRYDDPLVEKLVMLIREELHHFHQVLTIMAARQVDYPFQSSSRYAPTLHRQCRTHEPARQVDMLIVGAYIEARSCERFAAMIDYVDDELAAFYWSLLRSEARHFEDYLALAQSISDTSIATRVQQLGVIEAELIKAEDDCFRFHSGSPTET</sequence>
<dbReference type="InterPro" id="IPR009078">
    <property type="entry name" value="Ferritin-like_SF"/>
</dbReference>
<dbReference type="AlphaFoldDB" id="A0A6H1UHA2"/>
<dbReference type="InterPro" id="IPR010386">
    <property type="entry name" value="tRNA-Hydrxlase_MiaE"/>
</dbReference>
<organism evidence="1 2">
    <name type="scientific">Ferrimonas lipolytica</name>
    <dbReference type="NCBI Taxonomy" id="2724191"/>
    <lineage>
        <taxon>Bacteria</taxon>
        <taxon>Pseudomonadati</taxon>
        <taxon>Pseudomonadota</taxon>
        <taxon>Gammaproteobacteria</taxon>
        <taxon>Alteromonadales</taxon>
        <taxon>Ferrimonadaceae</taxon>
        <taxon>Ferrimonas</taxon>
    </lineage>
</organism>
<dbReference type="PIRSF" id="PIRSF020736">
    <property type="entry name" value="MiaE"/>
    <property type="match status" value="1"/>
</dbReference>
<dbReference type="GO" id="GO:0045301">
    <property type="term" value="F:tRNA 2-(methylsulfanyl)-N(6)-isopentenyladenosine(37) hydroxylase activity"/>
    <property type="evidence" value="ECO:0007669"/>
    <property type="project" value="InterPro"/>
</dbReference>
<accession>A0A6H1UHA2</accession>
<dbReference type="PANTHER" id="PTHR42637">
    <property type="entry name" value="TRNA-(MS[2]IO[6]A)-HYDROXYLASE"/>
    <property type="match status" value="1"/>
</dbReference>
<keyword evidence="2" id="KW-1185">Reference proteome</keyword>
<reference evidence="1 2" key="1">
    <citation type="submission" date="2020-04" db="EMBL/GenBank/DDBJ databases">
        <title>Ferrimonas sp. S7 isolated from sea water.</title>
        <authorList>
            <person name="Bae S.S."/>
            <person name="Baek K."/>
        </authorList>
    </citation>
    <scope>NUCLEOTIDE SEQUENCE [LARGE SCALE GENOMIC DNA]</scope>
    <source>
        <strain evidence="1 2">S7</strain>
    </source>
</reference>
<dbReference type="KEGG" id="fes:HER31_09970"/>
<dbReference type="Pfam" id="PF06175">
    <property type="entry name" value="MiaE"/>
    <property type="match status" value="1"/>
</dbReference>
<dbReference type="Proteomes" id="UP000501602">
    <property type="component" value="Chromosome"/>
</dbReference>
<dbReference type="SUPFAM" id="SSF47240">
    <property type="entry name" value="Ferritin-like"/>
    <property type="match status" value="1"/>
</dbReference>
<dbReference type="GO" id="GO:0006400">
    <property type="term" value="P:tRNA modification"/>
    <property type="evidence" value="ECO:0007669"/>
    <property type="project" value="InterPro"/>
</dbReference>
<dbReference type="PANTHER" id="PTHR42637:SF1">
    <property type="entry name" value="TRNA 2-(METHYLSULFANYL)-N(6)-ISOPENTENYLADENOSINE(37) HYDROXYLASE"/>
    <property type="match status" value="1"/>
</dbReference>